<comment type="caution">
    <text evidence="1">The sequence shown here is derived from an EMBL/GenBank/DDBJ whole genome shotgun (WGS) entry which is preliminary data.</text>
</comment>
<gene>
    <name evidence="1" type="ORF">ACFQMJ_22935</name>
</gene>
<dbReference type="Proteomes" id="UP001596378">
    <property type="component" value="Unassembled WGS sequence"/>
</dbReference>
<keyword evidence="2" id="KW-1185">Reference proteome</keyword>
<sequence length="46" mass="5364">MIYEQHVKNGNKLLNKIRPLDIGNPKRADKVKKYLEAARKFIGKVK</sequence>
<reference evidence="2" key="1">
    <citation type="journal article" date="2019" name="Int. J. Syst. Evol. Microbiol.">
        <title>The Global Catalogue of Microorganisms (GCM) 10K type strain sequencing project: providing services to taxonomists for standard genome sequencing and annotation.</title>
        <authorList>
            <consortium name="The Broad Institute Genomics Platform"/>
            <consortium name="The Broad Institute Genome Sequencing Center for Infectious Disease"/>
            <person name="Wu L."/>
            <person name="Ma J."/>
        </authorList>
    </citation>
    <scope>NUCLEOTIDE SEQUENCE [LARGE SCALE GENOMIC DNA]</scope>
    <source>
        <strain evidence="2">KCTC 12907</strain>
    </source>
</reference>
<name>A0ABW2FDT4_9BACL</name>
<accession>A0ABW2FDT4</accession>
<organism evidence="1 2">
    <name type="scientific">Cohnella cellulosilytica</name>
    <dbReference type="NCBI Taxonomy" id="986710"/>
    <lineage>
        <taxon>Bacteria</taxon>
        <taxon>Bacillati</taxon>
        <taxon>Bacillota</taxon>
        <taxon>Bacilli</taxon>
        <taxon>Bacillales</taxon>
        <taxon>Paenibacillaceae</taxon>
        <taxon>Cohnella</taxon>
    </lineage>
</organism>
<dbReference type="EMBL" id="JBHTAI010000016">
    <property type="protein sequence ID" value="MFC7151403.1"/>
    <property type="molecule type" value="Genomic_DNA"/>
</dbReference>
<dbReference type="RefSeq" id="WP_378044936.1">
    <property type="nucleotide sequence ID" value="NZ_JBHMDN010000006.1"/>
</dbReference>
<evidence type="ECO:0000313" key="1">
    <source>
        <dbReference type="EMBL" id="MFC7151403.1"/>
    </source>
</evidence>
<proteinExistence type="predicted"/>
<evidence type="ECO:0000313" key="2">
    <source>
        <dbReference type="Proteomes" id="UP001596378"/>
    </source>
</evidence>
<protein>
    <submittedName>
        <fullName evidence="1">Uncharacterized protein</fullName>
    </submittedName>
</protein>